<feature type="compositionally biased region" description="Basic and acidic residues" evidence="1">
    <location>
        <begin position="113"/>
        <end position="144"/>
    </location>
</feature>
<dbReference type="Proteomes" id="UP001381693">
    <property type="component" value="Unassembled WGS sequence"/>
</dbReference>
<feature type="compositionally biased region" description="Polar residues" evidence="1">
    <location>
        <begin position="173"/>
        <end position="183"/>
    </location>
</feature>
<comment type="caution">
    <text evidence="2">The sequence shown here is derived from an EMBL/GenBank/DDBJ whole genome shotgun (WGS) entry which is preliminary data.</text>
</comment>
<dbReference type="PRINTS" id="PR01217">
    <property type="entry name" value="PRICHEXTENSN"/>
</dbReference>
<keyword evidence="3" id="KW-1185">Reference proteome</keyword>
<dbReference type="EMBL" id="JAXCGZ010017609">
    <property type="protein sequence ID" value="KAK7067885.1"/>
    <property type="molecule type" value="Genomic_DNA"/>
</dbReference>
<reference evidence="2 3" key="1">
    <citation type="submission" date="2023-11" db="EMBL/GenBank/DDBJ databases">
        <title>Halocaridina rubra genome assembly.</title>
        <authorList>
            <person name="Smith C."/>
        </authorList>
    </citation>
    <scope>NUCLEOTIDE SEQUENCE [LARGE SCALE GENOMIC DNA]</scope>
    <source>
        <strain evidence="2">EP-1</strain>
        <tissue evidence="2">Whole</tissue>
    </source>
</reference>
<feature type="compositionally biased region" description="Pro residues" evidence="1">
    <location>
        <begin position="272"/>
        <end position="288"/>
    </location>
</feature>
<evidence type="ECO:0000256" key="1">
    <source>
        <dbReference type="SAM" id="MobiDB-lite"/>
    </source>
</evidence>
<evidence type="ECO:0000313" key="2">
    <source>
        <dbReference type="EMBL" id="KAK7067885.1"/>
    </source>
</evidence>
<organism evidence="2 3">
    <name type="scientific">Halocaridina rubra</name>
    <name type="common">Hawaiian red shrimp</name>
    <dbReference type="NCBI Taxonomy" id="373956"/>
    <lineage>
        <taxon>Eukaryota</taxon>
        <taxon>Metazoa</taxon>
        <taxon>Ecdysozoa</taxon>
        <taxon>Arthropoda</taxon>
        <taxon>Crustacea</taxon>
        <taxon>Multicrustacea</taxon>
        <taxon>Malacostraca</taxon>
        <taxon>Eumalacostraca</taxon>
        <taxon>Eucarida</taxon>
        <taxon>Decapoda</taxon>
        <taxon>Pleocyemata</taxon>
        <taxon>Caridea</taxon>
        <taxon>Atyoidea</taxon>
        <taxon>Atyidae</taxon>
        <taxon>Halocaridina</taxon>
    </lineage>
</organism>
<sequence>MKWTVGLKRALDACGALENYYQSETGGEEDGVDCGEIVEQPRTAIQPTRPPPPRPAPSRPPPPRPTPPGSAPGSPATARIQAQRPKVMVITKPSRPAKVNIPSNVDPDLPIESEQRLPSEDKEIQQDIIEPKPPGETKSPRDGPIEICSDADTRTSPPTMSSIFGDAPPVPSSLPTTETQPFSSPFGAPPALPDNILSSDIQPVEQSSNSLFSAPPPQPEGLPESKDLPNSNDGEKRGPPDIPAPVLCPSASSGPPSVPPPTLPSNGSSGPPTGPPPALPTRSLPPVPCRTNTGPRPPVPSRNIPPVPARNLPPVPPRK</sequence>
<gene>
    <name evidence="2" type="ORF">SK128_012218</name>
</gene>
<feature type="compositionally biased region" description="Polar residues" evidence="1">
    <location>
        <begin position="196"/>
        <end position="212"/>
    </location>
</feature>
<protein>
    <submittedName>
        <fullName evidence="2">Uncharacterized protein</fullName>
    </submittedName>
</protein>
<dbReference type="AlphaFoldDB" id="A0AAN9A0L6"/>
<feature type="region of interest" description="Disordered" evidence="1">
    <location>
        <begin position="24"/>
        <end position="319"/>
    </location>
</feature>
<name>A0AAN9A0L6_HALRR</name>
<feature type="compositionally biased region" description="Basic and acidic residues" evidence="1">
    <location>
        <begin position="223"/>
        <end position="239"/>
    </location>
</feature>
<accession>A0AAN9A0L6</accession>
<feature type="compositionally biased region" description="Pro residues" evidence="1">
    <location>
        <begin position="295"/>
        <end position="319"/>
    </location>
</feature>
<proteinExistence type="predicted"/>
<evidence type="ECO:0000313" key="3">
    <source>
        <dbReference type="Proteomes" id="UP001381693"/>
    </source>
</evidence>
<feature type="compositionally biased region" description="Pro residues" evidence="1">
    <location>
        <begin position="48"/>
        <end position="70"/>
    </location>
</feature>